<accession>H9G3U5</accession>
<reference evidence="3" key="2">
    <citation type="submission" date="2025-08" db="UniProtKB">
        <authorList>
            <consortium name="Ensembl"/>
        </authorList>
    </citation>
    <scope>IDENTIFICATION</scope>
</reference>
<evidence type="ECO:0000256" key="1">
    <source>
        <dbReference type="SAM" id="MobiDB-lite"/>
    </source>
</evidence>
<keyword evidence="4" id="KW-1185">Reference proteome</keyword>
<dbReference type="STRING" id="28377.ENSACAP00000000482"/>
<reference evidence="3" key="1">
    <citation type="submission" date="2009-12" db="EMBL/GenBank/DDBJ databases">
        <title>The Genome Sequence of Anolis carolinensis (Green Anole Lizard).</title>
        <authorList>
            <consortium name="The Genome Sequencing Platform"/>
            <person name="Di Palma F."/>
            <person name="Alfoldi J."/>
            <person name="Heiman D."/>
            <person name="Young S."/>
            <person name="Grabherr M."/>
            <person name="Johnson J."/>
            <person name="Lander E.S."/>
            <person name="Lindblad-Toh K."/>
        </authorList>
    </citation>
    <scope>NUCLEOTIDE SEQUENCE [LARGE SCALE GENOMIC DNA]</scope>
    <source>
        <strain evidence="3">JBL SC #1</strain>
    </source>
</reference>
<dbReference type="Proteomes" id="UP000001646">
    <property type="component" value="Unplaced"/>
</dbReference>
<dbReference type="SUPFAM" id="SSF49562">
    <property type="entry name" value="C2 domain (Calcium/lipid-binding domain, CaLB)"/>
    <property type="match status" value="1"/>
</dbReference>
<proteinExistence type="predicted"/>
<feature type="region of interest" description="Disordered" evidence="1">
    <location>
        <begin position="170"/>
        <end position="205"/>
    </location>
</feature>
<dbReference type="HOGENOM" id="CLU_051964_0_0_1"/>
<reference evidence="3" key="3">
    <citation type="submission" date="2025-09" db="UniProtKB">
        <authorList>
            <consortium name="Ensembl"/>
        </authorList>
    </citation>
    <scope>IDENTIFICATION</scope>
</reference>
<dbReference type="PANTHER" id="PTHR46291">
    <property type="entry name" value="C2 DOMAIN-CONTAINING PROTEIN"/>
    <property type="match status" value="1"/>
</dbReference>
<feature type="compositionally biased region" description="Low complexity" evidence="1">
    <location>
        <begin position="178"/>
        <end position="197"/>
    </location>
</feature>
<dbReference type="PROSITE" id="PS50004">
    <property type="entry name" value="C2"/>
    <property type="match status" value="1"/>
</dbReference>
<dbReference type="Gene3D" id="2.60.40.150">
    <property type="entry name" value="C2 domain"/>
    <property type="match status" value="1"/>
</dbReference>
<sequence length="362" mass="40532">MLQLITLISIGKVCLLPGRHPLFRAAKCQPVACPNIITPDRIPPFLIPPNLASIQGRHLCRNQTHKDFAHGDRAEKVSGPLQGASSMPQLSGIPLLPESPHTRRRESLFHNGQTPHRCHFTRFTAPQTHLAPESDTASSTETSPYSSPLLMRSLGALPLCRGYRRRCGSRSTNAGMVSRPSSLSTEETSSTDTSPSFPRRETEPPWGHLTPTSFFPLDWVRCRERLTKEVVLTVSKGGRVRLSSEYLQPQGRLRIRLVSAEAFYPSHCDPRHIHCCVSLRLRPGLRQRQRSAVVKRSRDPIFNEDFFFEGLSVDDLPRLSLRLKVLNKGSGMRRDAVLGEIGNWLTGAGLWRRLLSSCNKSL</sequence>
<protein>
    <submittedName>
        <fullName evidence="3">C2 calcium dependent domain containing 4D</fullName>
    </submittedName>
</protein>
<evidence type="ECO:0000313" key="3">
    <source>
        <dbReference type="Ensembl" id="ENSACAP00000000482.3"/>
    </source>
</evidence>
<gene>
    <name evidence="3" type="primary">C2CD4D</name>
</gene>
<dbReference type="AlphaFoldDB" id="H9G3U5"/>
<dbReference type="Ensembl" id="ENSACAT00000000500.3">
    <property type="protein sequence ID" value="ENSACAP00000000482.3"/>
    <property type="gene ID" value="ENSACAG00000000587.3"/>
</dbReference>
<feature type="compositionally biased region" description="Polar residues" evidence="1">
    <location>
        <begin position="135"/>
        <end position="146"/>
    </location>
</feature>
<feature type="domain" description="C2" evidence="2">
    <location>
        <begin position="236"/>
        <end position="362"/>
    </location>
</feature>
<dbReference type="GeneTree" id="ENSGT00940000163537"/>
<dbReference type="InParanoid" id="H9G3U5"/>
<organism evidence="3 4">
    <name type="scientific">Anolis carolinensis</name>
    <name type="common">Green anole</name>
    <name type="synonym">American chameleon</name>
    <dbReference type="NCBI Taxonomy" id="28377"/>
    <lineage>
        <taxon>Eukaryota</taxon>
        <taxon>Metazoa</taxon>
        <taxon>Chordata</taxon>
        <taxon>Craniata</taxon>
        <taxon>Vertebrata</taxon>
        <taxon>Euteleostomi</taxon>
        <taxon>Lepidosauria</taxon>
        <taxon>Squamata</taxon>
        <taxon>Bifurcata</taxon>
        <taxon>Unidentata</taxon>
        <taxon>Episquamata</taxon>
        <taxon>Toxicofera</taxon>
        <taxon>Iguania</taxon>
        <taxon>Dactyloidae</taxon>
        <taxon>Anolis</taxon>
    </lineage>
</organism>
<dbReference type="InterPro" id="IPR043549">
    <property type="entry name" value="C2C4C/C2C4D"/>
</dbReference>
<dbReference type="PANTHER" id="PTHR46291:SF1">
    <property type="entry name" value="C2 CALCIUM-DEPENDENT DOMAIN-CONTAINING PROTEIN 4D"/>
    <property type="match status" value="1"/>
</dbReference>
<dbReference type="Bgee" id="ENSACAG00000000587">
    <property type="expression patterns" value="Expressed in lung and 5 other cell types or tissues"/>
</dbReference>
<dbReference type="InterPro" id="IPR000008">
    <property type="entry name" value="C2_dom"/>
</dbReference>
<dbReference type="Pfam" id="PF00168">
    <property type="entry name" value="C2"/>
    <property type="match status" value="1"/>
</dbReference>
<dbReference type="InterPro" id="IPR035892">
    <property type="entry name" value="C2_domain_sf"/>
</dbReference>
<evidence type="ECO:0000313" key="4">
    <source>
        <dbReference type="Proteomes" id="UP000001646"/>
    </source>
</evidence>
<name>H9G3U5_ANOCA</name>
<dbReference type="eggNOG" id="KOG4216">
    <property type="taxonomic scope" value="Eukaryota"/>
</dbReference>
<feature type="region of interest" description="Disordered" evidence="1">
    <location>
        <begin position="128"/>
        <end position="148"/>
    </location>
</feature>
<evidence type="ECO:0000259" key="2">
    <source>
        <dbReference type="PROSITE" id="PS50004"/>
    </source>
</evidence>